<keyword evidence="5" id="KW-0106">Calcium</keyword>
<evidence type="ECO:0000256" key="6">
    <source>
        <dbReference type="SAM" id="MobiDB-lite"/>
    </source>
</evidence>
<dbReference type="EMBL" id="MHNW01000027">
    <property type="protein sequence ID" value="OGZ53200.1"/>
    <property type="molecule type" value="Genomic_DNA"/>
</dbReference>
<keyword evidence="7" id="KW-0472">Membrane</keyword>
<dbReference type="SUPFAM" id="SSF63817">
    <property type="entry name" value="Sortase"/>
    <property type="match status" value="1"/>
</dbReference>
<evidence type="ECO:0000256" key="1">
    <source>
        <dbReference type="ARBA" id="ARBA00004613"/>
    </source>
</evidence>
<dbReference type="InterPro" id="IPR023365">
    <property type="entry name" value="Sortase_dom-sf"/>
</dbReference>
<dbReference type="STRING" id="1802126.A3B25_02685"/>
<dbReference type="Pfam" id="PF04203">
    <property type="entry name" value="Sortase"/>
    <property type="match status" value="1"/>
</dbReference>
<dbReference type="Gene3D" id="2.40.260.10">
    <property type="entry name" value="Sortase"/>
    <property type="match status" value="1"/>
</dbReference>
<evidence type="ECO:0000313" key="9">
    <source>
        <dbReference type="Proteomes" id="UP000179106"/>
    </source>
</evidence>
<accession>A0A1G2GSW5</accession>
<reference evidence="8 9" key="1">
    <citation type="journal article" date="2016" name="Nat. Commun.">
        <title>Thousands of microbial genomes shed light on interconnected biogeochemical processes in an aquifer system.</title>
        <authorList>
            <person name="Anantharaman K."/>
            <person name="Brown C.T."/>
            <person name="Hug L.A."/>
            <person name="Sharon I."/>
            <person name="Castelle C.J."/>
            <person name="Probst A.J."/>
            <person name="Thomas B.C."/>
            <person name="Singh A."/>
            <person name="Wilkins M.J."/>
            <person name="Karaoz U."/>
            <person name="Brodie E.L."/>
            <person name="Williams K.H."/>
            <person name="Hubbard S.S."/>
            <person name="Banfield J.F."/>
        </authorList>
    </citation>
    <scope>NUCLEOTIDE SEQUENCE [LARGE SCALE GENOMIC DNA]</scope>
</reference>
<dbReference type="Pfam" id="PF18884">
    <property type="entry name" value="TSP3_bac"/>
    <property type="match status" value="1"/>
</dbReference>
<gene>
    <name evidence="8" type="ORF">A3B25_02685</name>
</gene>
<organism evidence="8 9">
    <name type="scientific">Candidatus Ryanbacteria bacterium RIFCSPLOWO2_01_FULL_48_26</name>
    <dbReference type="NCBI Taxonomy" id="1802126"/>
    <lineage>
        <taxon>Bacteria</taxon>
        <taxon>Candidatus Ryaniibacteriota</taxon>
    </lineage>
</organism>
<evidence type="ECO:0000256" key="5">
    <source>
        <dbReference type="ARBA" id="ARBA00022837"/>
    </source>
</evidence>
<dbReference type="InterPro" id="IPR059100">
    <property type="entry name" value="TSP3_bac"/>
</dbReference>
<keyword evidence="2" id="KW-0964">Secreted</keyword>
<feature type="region of interest" description="Disordered" evidence="6">
    <location>
        <begin position="275"/>
        <end position="300"/>
    </location>
</feature>
<keyword evidence="4" id="KW-0378">Hydrolase</keyword>
<evidence type="ECO:0000313" key="8">
    <source>
        <dbReference type="EMBL" id="OGZ53200.1"/>
    </source>
</evidence>
<proteinExistence type="predicted"/>
<protein>
    <submittedName>
        <fullName evidence="8">Uncharacterized protein</fullName>
    </submittedName>
</protein>
<evidence type="ECO:0000256" key="2">
    <source>
        <dbReference type="ARBA" id="ARBA00022525"/>
    </source>
</evidence>
<sequence length="385" mass="42947">MNKQEQKNRVHTIYEIMGLIPEEFAVSQNFPTAPAPPGIAELGDLPVAPVAEEEEMEPGRELVLPDQASGDAEATTKRFGTRDIARYTLVFFLALGFFYAVLNFRAVMIQVKNVFSPPEENQKVVLGTNAKAFDAWFGKYYVYVNDHDILAANEDADHDGLTNLDEFYVKTNPLKVDTDGDGFDDGREVLNGYNPLYAGRFTADQEKTVNENLDRTLISSRKAFQNVAGENTARDSYPIDVNKPGNLSIPRLDVNLPVIWSQEFARMEEDLKSGVAHHSGTPYPGERGTASIHGHSSGNPGDGNFKTAFTKINFLEPGDEVFVVVYGRDGTSRRYRYVVRSKNVYAKNDPKQFEDLGGYFMNLSTSWPIGTSRERYVVTTELVGL</sequence>
<comment type="caution">
    <text evidence="8">The sequence shown here is derived from an EMBL/GenBank/DDBJ whole genome shotgun (WGS) entry which is preliminary data.</text>
</comment>
<keyword evidence="7" id="KW-1133">Transmembrane helix</keyword>
<evidence type="ECO:0000256" key="4">
    <source>
        <dbReference type="ARBA" id="ARBA00022801"/>
    </source>
</evidence>
<evidence type="ECO:0000256" key="3">
    <source>
        <dbReference type="ARBA" id="ARBA00022729"/>
    </source>
</evidence>
<dbReference type="GO" id="GO:0016787">
    <property type="term" value="F:hydrolase activity"/>
    <property type="evidence" value="ECO:0007669"/>
    <property type="project" value="UniProtKB-KW"/>
</dbReference>
<dbReference type="AlphaFoldDB" id="A0A1G2GSW5"/>
<dbReference type="InterPro" id="IPR005754">
    <property type="entry name" value="Sortase"/>
</dbReference>
<feature type="transmembrane region" description="Helical" evidence="7">
    <location>
        <begin position="84"/>
        <end position="102"/>
    </location>
</feature>
<name>A0A1G2GSW5_9BACT</name>
<comment type="subcellular location">
    <subcellularLocation>
        <location evidence="1">Secreted</location>
    </subcellularLocation>
</comment>
<keyword evidence="3" id="KW-0732">Signal</keyword>
<evidence type="ECO:0000256" key="7">
    <source>
        <dbReference type="SAM" id="Phobius"/>
    </source>
</evidence>
<keyword evidence="7" id="KW-0812">Transmembrane</keyword>
<dbReference type="Proteomes" id="UP000179106">
    <property type="component" value="Unassembled WGS sequence"/>
</dbReference>